<organism evidence="2 3">
    <name type="scientific">Streptosporangium roseum (strain ATCC 12428 / DSM 43021 / JCM 3005 / KCTC 9067 / NCIMB 10171 / NRRL 2505 / NI 9100)</name>
    <dbReference type="NCBI Taxonomy" id="479432"/>
    <lineage>
        <taxon>Bacteria</taxon>
        <taxon>Bacillati</taxon>
        <taxon>Actinomycetota</taxon>
        <taxon>Actinomycetes</taxon>
        <taxon>Streptosporangiales</taxon>
        <taxon>Streptosporangiaceae</taxon>
        <taxon>Streptosporangium</taxon>
    </lineage>
</organism>
<dbReference type="HOGENOM" id="CLU_2920921_0_0_11"/>
<dbReference type="AlphaFoldDB" id="D2BBL5"/>
<sequence length="61" mass="6455">MTGGPFHALPAGGEGSELLDHLMSDFLIKGVIVVIALLVLALGMVVIWKMIGKDGTRGHDR</sequence>
<keyword evidence="3" id="KW-1185">Reference proteome</keyword>
<accession>D2BBL5</accession>
<protein>
    <submittedName>
        <fullName evidence="2">Uncharacterized protein</fullName>
    </submittedName>
</protein>
<evidence type="ECO:0000313" key="2">
    <source>
        <dbReference type="EMBL" id="ACZ86084.1"/>
    </source>
</evidence>
<keyword evidence="1" id="KW-0812">Transmembrane</keyword>
<name>D2BBL5_STRRD</name>
<evidence type="ECO:0000256" key="1">
    <source>
        <dbReference type="SAM" id="Phobius"/>
    </source>
</evidence>
<gene>
    <name evidence="2" type="ordered locus">Sros_3137</name>
</gene>
<evidence type="ECO:0000313" key="3">
    <source>
        <dbReference type="Proteomes" id="UP000002029"/>
    </source>
</evidence>
<keyword evidence="1" id="KW-1133">Transmembrane helix</keyword>
<reference evidence="2 3" key="1">
    <citation type="journal article" date="2010" name="Stand. Genomic Sci.">
        <title>Complete genome sequence of Streptosporangium roseum type strain (NI 9100).</title>
        <authorList>
            <person name="Nolan M."/>
            <person name="Sikorski J."/>
            <person name="Jando M."/>
            <person name="Lucas S."/>
            <person name="Lapidus A."/>
            <person name="Glavina Del Rio T."/>
            <person name="Chen F."/>
            <person name="Tice H."/>
            <person name="Pitluck S."/>
            <person name="Cheng J.F."/>
            <person name="Chertkov O."/>
            <person name="Sims D."/>
            <person name="Meincke L."/>
            <person name="Brettin T."/>
            <person name="Han C."/>
            <person name="Detter J.C."/>
            <person name="Bruce D."/>
            <person name="Goodwin L."/>
            <person name="Land M."/>
            <person name="Hauser L."/>
            <person name="Chang Y.J."/>
            <person name="Jeffries C.D."/>
            <person name="Ivanova N."/>
            <person name="Mavromatis K."/>
            <person name="Mikhailova N."/>
            <person name="Chen A."/>
            <person name="Palaniappan K."/>
            <person name="Chain P."/>
            <person name="Rohde M."/>
            <person name="Goker M."/>
            <person name="Bristow J."/>
            <person name="Eisen J.A."/>
            <person name="Markowitz V."/>
            <person name="Hugenholtz P."/>
            <person name="Kyrpides N.C."/>
            <person name="Klenk H.P."/>
        </authorList>
    </citation>
    <scope>NUCLEOTIDE SEQUENCE [LARGE SCALE GENOMIC DNA]</scope>
    <source>
        <strain evidence="3">ATCC 12428 / DSM 43021 / JCM 3005 / NI 9100</strain>
    </source>
</reference>
<dbReference type="Proteomes" id="UP000002029">
    <property type="component" value="Chromosome"/>
</dbReference>
<proteinExistence type="predicted"/>
<dbReference type="RefSeq" id="WP_012889829.1">
    <property type="nucleotide sequence ID" value="NC_013595.1"/>
</dbReference>
<dbReference type="EMBL" id="CP001814">
    <property type="protein sequence ID" value="ACZ86084.1"/>
    <property type="molecule type" value="Genomic_DNA"/>
</dbReference>
<keyword evidence="1" id="KW-0472">Membrane</keyword>
<dbReference type="KEGG" id="sro:Sros_3137"/>
<feature type="transmembrane region" description="Helical" evidence="1">
    <location>
        <begin position="26"/>
        <end position="48"/>
    </location>
</feature>